<dbReference type="PANTHER" id="PTHR41260:SF1">
    <property type="entry name" value="PROTEIN ECSC"/>
    <property type="match status" value="1"/>
</dbReference>
<evidence type="ECO:0000313" key="2">
    <source>
        <dbReference type="Proteomes" id="UP000325161"/>
    </source>
</evidence>
<organism evidence="1 2">
    <name type="scientific">Pigmentiphaga aceris</name>
    <dbReference type="NCBI Taxonomy" id="1940612"/>
    <lineage>
        <taxon>Bacteria</taxon>
        <taxon>Pseudomonadati</taxon>
        <taxon>Pseudomonadota</taxon>
        <taxon>Betaproteobacteria</taxon>
        <taxon>Burkholderiales</taxon>
        <taxon>Alcaligenaceae</taxon>
        <taxon>Pigmentiphaga</taxon>
    </lineage>
</organism>
<accession>A0A5C0B0D6</accession>
<dbReference type="InterPro" id="IPR024787">
    <property type="entry name" value="EcsC"/>
</dbReference>
<name>A0A5C0B0D6_9BURK</name>
<proteinExistence type="predicted"/>
<evidence type="ECO:0000313" key="1">
    <source>
        <dbReference type="EMBL" id="QEI07416.1"/>
    </source>
</evidence>
<dbReference type="PANTHER" id="PTHR41260">
    <property type="entry name" value="PROTEIN ECSC"/>
    <property type="match status" value="1"/>
</dbReference>
<keyword evidence="2" id="KW-1185">Reference proteome</keyword>
<dbReference type="OrthoDB" id="1238772at2"/>
<dbReference type="AlphaFoldDB" id="A0A5C0B0D6"/>
<reference evidence="1 2" key="1">
    <citation type="submission" date="2019-08" db="EMBL/GenBank/DDBJ databases">
        <title>Amphibian skin-associated Pigmentiphaga: genome sequence and occurrence across geography and hosts.</title>
        <authorList>
            <person name="Bletz M.C."/>
            <person name="Bunk B."/>
            <person name="Sproeer C."/>
            <person name="Biwer P."/>
            <person name="Reiter S."/>
            <person name="Rabemananjara F.C.E."/>
            <person name="Schulz S."/>
            <person name="Overmann J."/>
            <person name="Vences M."/>
        </authorList>
    </citation>
    <scope>NUCLEOTIDE SEQUENCE [LARGE SCALE GENOMIC DNA]</scope>
    <source>
        <strain evidence="1 2">Mada1488</strain>
    </source>
</reference>
<gene>
    <name evidence="1" type="ORF">FXN63_17385</name>
</gene>
<dbReference type="EMBL" id="CP043046">
    <property type="protein sequence ID" value="QEI07416.1"/>
    <property type="molecule type" value="Genomic_DNA"/>
</dbReference>
<sequence length="260" mass="27184">MPLAPSDLQALRQAKILLEHPGLAAKASNLLGSPIEKGLAMLPGQWADKVGDATRKAIEVALSTALRTMDADTPKAPSNWWHKSAVFASGAVGGAFGVPALAVELPVSTTIIMRSIADIARSEGEDLSSHNVRLQCVQVLALGGAAKHDDAAETGYFAARAALSEAITAAAKHLAAGGLNSKMAPPLIRLITDIAARFSIVVTEKAAAQAIPLVGAAGGALINTLFISHFQDMARGHFTVRRLERLYGPERVKEAYAALE</sequence>
<dbReference type="Proteomes" id="UP000325161">
    <property type="component" value="Chromosome"/>
</dbReference>
<dbReference type="KEGG" id="pacr:FXN63_17385"/>
<protein>
    <submittedName>
        <fullName evidence="1">EcsC family protein</fullName>
    </submittedName>
</protein>
<dbReference type="RefSeq" id="WP_148816463.1">
    <property type="nucleotide sequence ID" value="NZ_CP043046.1"/>
</dbReference>
<dbReference type="Pfam" id="PF12787">
    <property type="entry name" value="EcsC"/>
    <property type="match status" value="1"/>
</dbReference>